<evidence type="ECO:0000256" key="1">
    <source>
        <dbReference type="ARBA" id="ARBA00004429"/>
    </source>
</evidence>
<feature type="transmembrane region" description="Helical" evidence="9">
    <location>
        <begin position="195"/>
        <end position="212"/>
    </location>
</feature>
<keyword evidence="13" id="KW-1185">Reference proteome</keyword>
<evidence type="ECO:0000256" key="7">
    <source>
        <dbReference type="ARBA" id="ARBA00023136"/>
    </source>
</evidence>
<keyword evidence="2 8" id="KW-0813">Transport</keyword>
<comment type="subcellular location">
    <subcellularLocation>
        <location evidence="1 8">Cell inner membrane</location>
        <topology evidence="1 8">Multi-pass membrane protein</topology>
    </subcellularLocation>
</comment>
<dbReference type="Proteomes" id="UP001143391">
    <property type="component" value="Unassembled WGS sequence"/>
</dbReference>
<evidence type="ECO:0000256" key="9">
    <source>
        <dbReference type="SAM" id="Phobius"/>
    </source>
</evidence>
<feature type="transmembrane region" description="Helical" evidence="9">
    <location>
        <begin position="442"/>
        <end position="468"/>
    </location>
</feature>
<feature type="transmembrane region" description="Helical" evidence="9">
    <location>
        <begin position="318"/>
        <end position="341"/>
    </location>
</feature>
<evidence type="ECO:0000256" key="4">
    <source>
        <dbReference type="ARBA" id="ARBA00022519"/>
    </source>
</evidence>
<dbReference type="InterPro" id="IPR055348">
    <property type="entry name" value="DctQ"/>
</dbReference>
<dbReference type="Pfam" id="PF06808">
    <property type="entry name" value="DctM"/>
    <property type="match status" value="1"/>
</dbReference>
<keyword evidence="4 8" id="KW-0997">Cell inner membrane</keyword>
<organism evidence="12 13">
    <name type="scientific">Marinobacter iranensis</name>
    <dbReference type="NCBI Taxonomy" id="2962607"/>
    <lineage>
        <taxon>Bacteria</taxon>
        <taxon>Pseudomonadati</taxon>
        <taxon>Pseudomonadota</taxon>
        <taxon>Gammaproteobacteria</taxon>
        <taxon>Pseudomonadales</taxon>
        <taxon>Marinobacteraceae</taxon>
        <taxon>Marinobacter</taxon>
    </lineage>
</organism>
<dbReference type="InterPro" id="IPR004681">
    <property type="entry name" value="TRAP_DctM"/>
</dbReference>
<feature type="domain" description="Tripartite ATP-independent periplasmic transporters DctQ component" evidence="10">
    <location>
        <begin position="55"/>
        <end position="185"/>
    </location>
</feature>
<reference evidence="12" key="1">
    <citation type="submission" date="2022-07" db="EMBL/GenBank/DDBJ databases">
        <title>Marinobacter iranensis a new bacterium isolate from a hipersaline lake in Iran.</title>
        <authorList>
            <person name="Mohammad A.M.A."/>
            <person name="Cristina S.-P."/>
            <person name="Antonio V."/>
        </authorList>
    </citation>
    <scope>NUCLEOTIDE SEQUENCE</scope>
    <source>
        <strain evidence="12">71-i</strain>
    </source>
</reference>
<evidence type="ECO:0000259" key="11">
    <source>
        <dbReference type="Pfam" id="PF06808"/>
    </source>
</evidence>
<feature type="transmembrane region" description="Helical" evidence="9">
    <location>
        <begin position="630"/>
        <end position="653"/>
    </location>
</feature>
<feature type="transmembrane region" description="Helical" evidence="9">
    <location>
        <begin position="543"/>
        <end position="562"/>
    </location>
</feature>
<dbReference type="NCBIfam" id="TIGR00786">
    <property type="entry name" value="dctM"/>
    <property type="match status" value="1"/>
</dbReference>
<feature type="transmembrane region" description="Helical" evidence="9">
    <location>
        <begin position="489"/>
        <end position="507"/>
    </location>
</feature>
<comment type="caution">
    <text evidence="12">The sequence shown here is derived from an EMBL/GenBank/DDBJ whole genome shotgun (WGS) entry which is preliminary data.</text>
</comment>
<feature type="domain" description="TRAP C4-dicarboxylate transport system permease DctM subunit" evidence="11">
    <location>
        <begin position="277"/>
        <end position="688"/>
    </location>
</feature>
<comment type="function">
    <text evidence="8">Part of the tripartite ATP-independent periplasmic (TRAP) transport system.</text>
</comment>
<evidence type="ECO:0000256" key="5">
    <source>
        <dbReference type="ARBA" id="ARBA00022692"/>
    </source>
</evidence>
<feature type="transmembrane region" description="Helical" evidence="9">
    <location>
        <begin position="582"/>
        <end position="598"/>
    </location>
</feature>
<gene>
    <name evidence="12" type="ORF">NLU14_04935</name>
</gene>
<evidence type="ECO:0000256" key="2">
    <source>
        <dbReference type="ARBA" id="ARBA00022448"/>
    </source>
</evidence>
<feature type="transmembrane region" description="Helical" evidence="9">
    <location>
        <begin position="161"/>
        <end position="183"/>
    </location>
</feature>
<evidence type="ECO:0000256" key="8">
    <source>
        <dbReference type="RuleBase" id="RU369079"/>
    </source>
</evidence>
<dbReference type="Pfam" id="PF04290">
    <property type="entry name" value="DctQ"/>
    <property type="match status" value="1"/>
</dbReference>
<keyword evidence="5 9" id="KW-0812">Transmembrane</keyword>
<feature type="transmembrane region" description="Helical" evidence="9">
    <location>
        <begin position="276"/>
        <end position="306"/>
    </location>
</feature>
<evidence type="ECO:0000256" key="3">
    <source>
        <dbReference type="ARBA" id="ARBA00022475"/>
    </source>
</evidence>
<name>A0ABT5Y7B8_9GAMM</name>
<dbReference type="EMBL" id="JANCMW010000002">
    <property type="protein sequence ID" value="MDF0749572.1"/>
    <property type="molecule type" value="Genomic_DNA"/>
</dbReference>
<feature type="transmembrane region" description="Helical" evidence="9">
    <location>
        <begin position="119"/>
        <end position="139"/>
    </location>
</feature>
<sequence length="699" mass="75204">MGESKMPHSYLDAVPHESETLEKREPTDSPHPISRSIDGLCSLAGIISAAGLLIMTGIICFEVISRYFFNSPTSWSIEIATYIFVAIAFLGLSVAQRSGSHVQVEILVSRLDGPRRTQVELSACWISLFFVGVAAWQMAKFNYREYVNGTRDWGLLATPQWIPELAVSLGLILFAVSILGEIFRLRPPRSMFEQWIVPLISLVLVAGLLLIGNERIELFESGLTLGLVSIFVALFACAWAWSGLRIASVFALSYLALGLLYYALGDTSKLSVGLLLVGSLLLLLLAGVRVGLAMGVVGLLGLLLLFSSPNLAMLADRSWTSINTFTLTAIPMFVLMGHFLIRSGVTSDLFDTMTCWFGRMPGGLANASVGASAVFAAVSGSSLATAATLGQVAAPEMMRRGYSARLTYGVVAAGATLGILIPPSIAMIIYGNVVGVSITQLFLAGMVPGAILIGLFITTVLVWSVFVPGAAPKEESRRLGEKVASLGKLLPFLILITAVLGSLYAGIATPTEAGGVGALIAMLLCLQRKKLTVKLVYETALETVQVTAFIMLIVVGAAIFSWVFDFLQLPREMVEYVQGSNLAPWVVMLAIGGVYLALGTIIESISMMLMTLAVTYPIVISLGFDPIWFGVVLVLLIEIGLVTPPVGIILFILRGLSDSVPLKEIVLGVVPFVLIMLSFIVFLYFFPEVVLWLPEKMND</sequence>
<evidence type="ECO:0000313" key="12">
    <source>
        <dbReference type="EMBL" id="MDF0749572.1"/>
    </source>
</evidence>
<dbReference type="InterPro" id="IPR010656">
    <property type="entry name" value="DctM"/>
</dbReference>
<evidence type="ECO:0000259" key="10">
    <source>
        <dbReference type="Pfam" id="PF04290"/>
    </source>
</evidence>
<feature type="transmembrane region" description="Helical" evidence="9">
    <location>
        <begin position="43"/>
        <end position="69"/>
    </location>
</feature>
<accession>A0ABT5Y7B8</accession>
<feature type="transmembrane region" description="Helical" evidence="9">
    <location>
        <begin position="218"/>
        <end position="239"/>
    </location>
</feature>
<feature type="transmembrane region" description="Helical" evidence="9">
    <location>
        <begin position="75"/>
        <end position="95"/>
    </location>
</feature>
<dbReference type="PANTHER" id="PTHR33362:SF5">
    <property type="entry name" value="C4-DICARBOXYLATE TRAP TRANSPORTER LARGE PERMEASE PROTEIN DCTM"/>
    <property type="match status" value="1"/>
</dbReference>
<evidence type="ECO:0000256" key="6">
    <source>
        <dbReference type="ARBA" id="ARBA00022989"/>
    </source>
</evidence>
<dbReference type="PANTHER" id="PTHR33362">
    <property type="entry name" value="SIALIC ACID TRAP TRANSPORTER PERMEASE PROTEIN SIAT-RELATED"/>
    <property type="match status" value="1"/>
</dbReference>
<feature type="transmembrane region" description="Helical" evidence="9">
    <location>
        <begin position="406"/>
        <end position="430"/>
    </location>
</feature>
<feature type="transmembrane region" description="Helical" evidence="9">
    <location>
        <begin position="665"/>
        <end position="686"/>
    </location>
</feature>
<keyword evidence="6 9" id="KW-1133">Transmembrane helix</keyword>
<keyword evidence="7 9" id="KW-0472">Membrane</keyword>
<keyword evidence="3" id="KW-1003">Cell membrane</keyword>
<feature type="transmembrane region" description="Helical" evidence="9">
    <location>
        <begin position="246"/>
        <end position="264"/>
    </location>
</feature>
<protein>
    <submittedName>
        <fullName evidence="12">TRAP transporter large permease subunit</fullName>
    </submittedName>
</protein>
<proteinExistence type="predicted"/>
<evidence type="ECO:0000313" key="13">
    <source>
        <dbReference type="Proteomes" id="UP001143391"/>
    </source>
</evidence>